<dbReference type="InterPro" id="IPR036236">
    <property type="entry name" value="Znf_C2H2_sf"/>
</dbReference>
<keyword evidence="14" id="KW-0804">Transcription</keyword>
<name>A0A8X8BQ10_POLSE</name>
<feature type="region of interest" description="Disordered" evidence="22">
    <location>
        <begin position="522"/>
        <end position="559"/>
    </location>
</feature>
<dbReference type="PANTHER" id="PTHR24394">
    <property type="entry name" value="ZINC FINGER PROTEIN"/>
    <property type="match status" value="1"/>
</dbReference>
<dbReference type="FunFam" id="3.30.160.60:FF:000356">
    <property type="entry name" value="E3 ubiquitin-protein ligase ZFP91"/>
    <property type="match status" value="1"/>
</dbReference>
<dbReference type="FunFam" id="3.30.160.60:FF:000183">
    <property type="entry name" value="E3 ubiquitin-protein ligase ZFP91"/>
    <property type="match status" value="1"/>
</dbReference>
<dbReference type="GO" id="GO:0005634">
    <property type="term" value="C:nucleus"/>
    <property type="evidence" value="ECO:0007669"/>
    <property type="project" value="UniProtKB-SubCell"/>
</dbReference>
<evidence type="ECO:0000256" key="22">
    <source>
        <dbReference type="SAM" id="MobiDB-lite"/>
    </source>
</evidence>
<comment type="subcellular location">
    <subcellularLocation>
        <location evidence="2">Nucleus</location>
    </subcellularLocation>
</comment>
<keyword evidence="9" id="KW-0677">Repeat</keyword>
<keyword evidence="7" id="KW-0808">Transferase</keyword>
<dbReference type="Proteomes" id="UP000886611">
    <property type="component" value="Unassembled WGS sequence"/>
</dbReference>
<dbReference type="EMBL" id="JAATIS010003638">
    <property type="protein sequence ID" value="KAG2463601.1"/>
    <property type="molecule type" value="Genomic_DNA"/>
</dbReference>
<comment type="similarity">
    <text evidence="4">Belongs to the krueppel C2H2-type zinc-finger protein family.</text>
</comment>
<comment type="caution">
    <text evidence="24">The sequence shown here is derived from an EMBL/GenBank/DDBJ whole genome shotgun (WGS) entry which is preliminary data.</text>
</comment>
<evidence type="ECO:0000259" key="23">
    <source>
        <dbReference type="PROSITE" id="PS50157"/>
    </source>
</evidence>
<dbReference type="InterPro" id="IPR013087">
    <property type="entry name" value="Znf_C2H2_type"/>
</dbReference>
<feature type="compositionally biased region" description="Basic and acidic residues" evidence="22">
    <location>
        <begin position="59"/>
        <end position="73"/>
    </location>
</feature>
<evidence type="ECO:0000256" key="20">
    <source>
        <dbReference type="ARBA" id="ARBA00079395"/>
    </source>
</evidence>
<evidence type="ECO:0000256" key="14">
    <source>
        <dbReference type="ARBA" id="ARBA00023163"/>
    </source>
</evidence>
<comment type="subunit">
    <text evidence="17">Interacts with MAP3K14/NIK.</text>
</comment>
<dbReference type="GO" id="GO:0061630">
    <property type="term" value="F:ubiquitin protein ligase activity"/>
    <property type="evidence" value="ECO:0007669"/>
    <property type="project" value="UniProtKB-EC"/>
</dbReference>
<dbReference type="GO" id="GO:0000981">
    <property type="term" value="F:DNA-binding transcription factor activity, RNA polymerase II-specific"/>
    <property type="evidence" value="ECO:0007669"/>
    <property type="project" value="TreeGrafter"/>
</dbReference>
<evidence type="ECO:0000256" key="3">
    <source>
        <dbReference type="ARBA" id="ARBA00004906"/>
    </source>
</evidence>
<keyword evidence="10 21" id="KW-0863">Zinc-finger</keyword>
<evidence type="ECO:0000256" key="15">
    <source>
        <dbReference type="ARBA" id="ARBA00023242"/>
    </source>
</evidence>
<evidence type="ECO:0000256" key="7">
    <source>
        <dbReference type="ARBA" id="ARBA00022679"/>
    </source>
</evidence>
<feature type="domain" description="C2H2-type" evidence="23">
    <location>
        <begin position="477"/>
        <end position="504"/>
    </location>
</feature>
<evidence type="ECO:0000256" key="2">
    <source>
        <dbReference type="ARBA" id="ARBA00004123"/>
    </source>
</evidence>
<dbReference type="PROSITE" id="PS50157">
    <property type="entry name" value="ZINC_FINGER_C2H2_2"/>
    <property type="match status" value="3"/>
</dbReference>
<dbReference type="EC" id="2.3.2.27" evidence="5"/>
<proteinExistence type="inferred from homology"/>
<evidence type="ECO:0000256" key="9">
    <source>
        <dbReference type="ARBA" id="ARBA00022737"/>
    </source>
</evidence>
<evidence type="ECO:0000256" key="17">
    <source>
        <dbReference type="ARBA" id="ARBA00065249"/>
    </source>
</evidence>
<keyword evidence="12" id="KW-0862">Zinc</keyword>
<evidence type="ECO:0000256" key="6">
    <source>
        <dbReference type="ARBA" id="ARBA00022553"/>
    </source>
</evidence>
<dbReference type="SUPFAM" id="SSF57667">
    <property type="entry name" value="beta-beta-alpha zinc fingers"/>
    <property type="match status" value="2"/>
</dbReference>
<comment type="function">
    <text evidence="16">Atypical E3 ubiquitin-protein ligase that mediates 'Lys-63'-linked ubiquitination of MAP3K14/NIK, leading to stabilize and activate MAP3K14/NIK. It thereby acts as an activator of the non-canonical NF-kappa-B2/NFKB2 pathway. May also play an important role in cell proliferation and/or anti-apoptosis.</text>
</comment>
<evidence type="ECO:0000256" key="4">
    <source>
        <dbReference type="ARBA" id="ARBA00006991"/>
    </source>
</evidence>
<feature type="domain" description="C2H2-type" evidence="23">
    <location>
        <begin position="507"/>
        <end position="530"/>
    </location>
</feature>
<evidence type="ECO:0000256" key="16">
    <source>
        <dbReference type="ARBA" id="ARBA00054990"/>
    </source>
</evidence>
<evidence type="ECO:0000256" key="13">
    <source>
        <dbReference type="ARBA" id="ARBA00023015"/>
    </source>
</evidence>
<evidence type="ECO:0000256" key="21">
    <source>
        <dbReference type="PROSITE-ProRule" id="PRU00042"/>
    </source>
</evidence>
<evidence type="ECO:0000256" key="1">
    <source>
        <dbReference type="ARBA" id="ARBA00000900"/>
    </source>
</evidence>
<dbReference type="Gene3D" id="3.30.160.60">
    <property type="entry name" value="Classic Zinc Finger"/>
    <property type="match status" value="3"/>
</dbReference>
<feature type="region of interest" description="Disordered" evidence="22">
    <location>
        <begin position="151"/>
        <end position="206"/>
    </location>
</feature>
<keyword evidence="8" id="KW-0479">Metal-binding</keyword>
<feature type="domain" description="C2H2-type" evidence="23">
    <location>
        <begin position="449"/>
        <end position="476"/>
    </location>
</feature>
<evidence type="ECO:0000256" key="18">
    <source>
        <dbReference type="ARBA" id="ARBA00071305"/>
    </source>
</evidence>
<feature type="compositionally biased region" description="Basic and acidic residues" evidence="22">
    <location>
        <begin position="237"/>
        <end position="251"/>
    </location>
</feature>
<dbReference type="PROSITE" id="PS00028">
    <property type="entry name" value="ZINC_FINGER_C2H2_1"/>
    <property type="match status" value="3"/>
</dbReference>
<evidence type="ECO:0000256" key="12">
    <source>
        <dbReference type="ARBA" id="ARBA00022833"/>
    </source>
</evidence>
<feature type="compositionally biased region" description="Polar residues" evidence="22">
    <location>
        <begin position="156"/>
        <end position="194"/>
    </location>
</feature>
<feature type="region of interest" description="Disordered" evidence="22">
    <location>
        <begin position="398"/>
        <end position="419"/>
    </location>
</feature>
<comment type="pathway">
    <text evidence="3">Protein modification; protein ubiquitination.</text>
</comment>
<evidence type="ECO:0000256" key="8">
    <source>
        <dbReference type="ARBA" id="ARBA00022723"/>
    </source>
</evidence>
<dbReference type="AlphaFoldDB" id="A0A8X8BQ10"/>
<gene>
    <name evidence="24" type="primary">Zfp91_1</name>
    <name evidence="24" type="ORF">GTO96_0003778</name>
</gene>
<dbReference type="PANTHER" id="PTHR24394:SF48">
    <property type="entry name" value="ZINC FINGER PROTEIN 771"/>
    <property type="match status" value="1"/>
</dbReference>
<keyword evidence="13" id="KW-0805">Transcription regulation</keyword>
<dbReference type="Pfam" id="PF00096">
    <property type="entry name" value="zf-C2H2"/>
    <property type="match status" value="3"/>
</dbReference>
<dbReference type="GO" id="GO:0008270">
    <property type="term" value="F:zinc ion binding"/>
    <property type="evidence" value="ECO:0007669"/>
    <property type="project" value="UniProtKB-KW"/>
</dbReference>
<evidence type="ECO:0000256" key="10">
    <source>
        <dbReference type="ARBA" id="ARBA00022771"/>
    </source>
</evidence>
<keyword evidence="6" id="KW-0597">Phosphoprotein</keyword>
<feature type="non-terminal residue" evidence="24">
    <location>
        <position position="1"/>
    </location>
</feature>
<reference evidence="24 25" key="1">
    <citation type="journal article" date="2021" name="Cell">
        <title>Tracing the genetic footprints of vertebrate landing in non-teleost ray-finned fishes.</title>
        <authorList>
            <person name="Bi X."/>
            <person name="Wang K."/>
            <person name="Yang L."/>
            <person name="Pan H."/>
            <person name="Jiang H."/>
            <person name="Wei Q."/>
            <person name="Fang M."/>
            <person name="Yu H."/>
            <person name="Zhu C."/>
            <person name="Cai Y."/>
            <person name="He Y."/>
            <person name="Gan X."/>
            <person name="Zeng H."/>
            <person name="Yu D."/>
            <person name="Zhu Y."/>
            <person name="Jiang H."/>
            <person name="Qiu Q."/>
            <person name="Yang H."/>
            <person name="Zhang Y.E."/>
            <person name="Wang W."/>
            <person name="Zhu M."/>
            <person name="He S."/>
            <person name="Zhang G."/>
        </authorList>
    </citation>
    <scope>NUCLEOTIDE SEQUENCE [LARGE SCALE GENOMIC DNA]</scope>
    <source>
        <strain evidence="24">Bchr_013</strain>
    </source>
</reference>
<feature type="compositionally biased region" description="Acidic residues" evidence="22">
    <location>
        <begin position="550"/>
        <end position="559"/>
    </location>
</feature>
<protein>
    <recommendedName>
        <fullName evidence="18">E3 ubiquitin-protein ligase ZFP91</fullName>
        <ecNumber evidence="5">2.3.2.27</ecNumber>
    </recommendedName>
    <alternativeName>
        <fullName evidence="19">RING-type E3 ubiquitin transferase ZFP91</fullName>
    </alternativeName>
    <alternativeName>
        <fullName evidence="20">Zinc finger protein 91 homolog</fullName>
    </alternativeName>
</protein>
<keyword evidence="25" id="KW-1185">Reference proteome</keyword>
<evidence type="ECO:0000256" key="19">
    <source>
        <dbReference type="ARBA" id="ARBA00077489"/>
    </source>
</evidence>
<dbReference type="SMART" id="SM00355">
    <property type="entry name" value="ZnF_C2H2"/>
    <property type="match status" value="3"/>
</dbReference>
<keyword evidence="15" id="KW-0539">Nucleus</keyword>
<dbReference type="GO" id="GO:0016874">
    <property type="term" value="F:ligase activity"/>
    <property type="evidence" value="ECO:0007669"/>
    <property type="project" value="UniProtKB-KW"/>
</dbReference>
<organism evidence="24 25">
    <name type="scientific">Polypterus senegalus</name>
    <name type="common">Senegal bichir</name>
    <dbReference type="NCBI Taxonomy" id="55291"/>
    <lineage>
        <taxon>Eukaryota</taxon>
        <taxon>Metazoa</taxon>
        <taxon>Chordata</taxon>
        <taxon>Craniata</taxon>
        <taxon>Vertebrata</taxon>
        <taxon>Euteleostomi</taxon>
        <taxon>Actinopterygii</taxon>
        <taxon>Polypteriformes</taxon>
        <taxon>Polypteridae</taxon>
        <taxon>Polypterus</taxon>
    </lineage>
</organism>
<evidence type="ECO:0000313" key="24">
    <source>
        <dbReference type="EMBL" id="KAG2463601.1"/>
    </source>
</evidence>
<accession>A0A8X8BQ10</accession>
<feature type="compositionally biased region" description="Acidic residues" evidence="22">
    <location>
        <begin position="398"/>
        <end position="413"/>
    </location>
</feature>
<feature type="non-terminal residue" evidence="24">
    <location>
        <position position="559"/>
    </location>
</feature>
<dbReference type="GO" id="GO:0003677">
    <property type="term" value="F:DNA binding"/>
    <property type="evidence" value="ECO:0007669"/>
    <property type="project" value="UniProtKB-KW"/>
</dbReference>
<keyword evidence="24" id="KW-0436">Ligase</keyword>
<keyword evidence="11" id="KW-0833">Ubl conjugation pathway</keyword>
<evidence type="ECO:0000313" key="25">
    <source>
        <dbReference type="Proteomes" id="UP000886611"/>
    </source>
</evidence>
<comment type="catalytic activity">
    <reaction evidence="1">
        <text>S-ubiquitinyl-[E2 ubiquitin-conjugating enzyme]-L-cysteine + [acceptor protein]-L-lysine = [E2 ubiquitin-conjugating enzyme]-L-cysteine + N(6)-ubiquitinyl-[acceptor protein]-L-lysine.</text>
        <dbReference type="EC" id="2.3.2.27"/>
    </reaction>
</comment>
<sequence>MEKDRKDRKRFKRRERQSWKDDLATWKEETARAGALRRSIGCGTLGAMFSMSSAQPTGEELRKQKRRELDARRSKSRIRIGTHLESWCEVKERLGFGLHSDFAHFLLQSQAENSNVFFTSKDSLCHLVVWLHNHSRECQFLPKLRSVSKNCPAESQPASPLTESANELQWPTSEDQNTSKSSTRISAFNLPTESLTKDGKKTKSVGWLQPVDPSYTSNSLMFWECLGGHTFLWSTSTKREERNEEKEDGSDAGRSFKPAAHAKEDSSRICRPCENVKGSNSTAGFNKSRPQRSSAAGLRRRKRMSLLSYPQKEDTRVSKIQNMKQPIEPTIEVVDEGKNLSSGRMAVEEASRDYSESSGEVPENTLVTGHRLETTNFLPESRTEDDWAKNTEVVNDPVEDEDSLASVEEEPENPDGGFFLGKMADVVAVDDTKMEQDTPVLERADKRDYICEFCARAFRTSSNLIIHRRIHTGEKPLQCEVCGFTCRQKASLNWHMRKHDAEAGYQFACELCGKKFEKRDNVAAHKSKSHPEPSCSLPGETTTSAHQDNMEEAVQEPLG</sequence>
<evidence type="ECO:0000256" key="5">
    <source>
        <dbReference type="ARBA" id="ARBA00012483"/>
    </source>
</evidence>
<evidence type="ECO:0000256" key="11">
    <source>
        <dbReference type="ARBA" id="ARBA00022786"/>
    </source>
</evidence>
<feature type="region of interest" description="Disordered" evidence="22">
    <location>
        <begin position="236"/>
        <end position="303"/>
    </location>
</feature>
<feature type="region of interest" description="Disordered" evidence="22">
    <location>
        <begin position="53"/>
        <end position="74"/>
    </location>
</feature>